<protein>
    <submittedName>
        <fullName evidence="2">Uncharacterized protein</fullName>
    </submittedName>
</protein>
<feature type="compositionally biased region" description="Polar residues" evidence="1">
    <location>
        <begin position="34"/>
        <end position="43"/>
    </location>
</feature>
<dbReference type="Proteomes" id="UP000265520">
    <property type="component" value="Unassembled WGS sequence"/>
</dbReference>
<reference evidence="2 3" key="1">
    <citation type="journal article" date="2018" name="Front. Plant Sci.">
        <title>Red Clover (Trifolium pratense) and Zigzag Clover (T. medium) - A Picture of Genomic Similarities and Differences.</title>
        <authorList>
            <person name="Dluhosova J."/>
            <person name="Istvanek J."/>
            <person name="Nedelnik J."/>
            <person name="Repkova J."/>
        </authorList>
    </citation>
    <scope>NUCLEOTIDE SEQUENCE [LARGE SCALE GENOMIC DNA]</scope>
    <source>
        <strain evidence="3">cv. 10/8</strain>
        <tissue evidence="2">Leaf</tissue>
    </source>
</reference>
<evidence type="ECO:0000256" key="1">
    <source>
        <dbReference type="SAM" id="MobiDB-lite"/>
    </source>
</evidence>
<feature type="compositionally biased region" description="Polar residues" evidence="1">
    <location>
        <begin position="1"/>
        <end position="14"/>
    </location>
</feature>
<proteinExistence type="predicted"/>
<dbReference type="AlphaFoldDB" id="A0A392URV0"/>
<dbReference type="EMBL" id="LXQA010953273">
    <property type="protein sequence ID" value="MCI78557.1"/>
    <property type="molecule type" value="Genomic_DNA"/>
</dbReference>
<sequence length="43" mass="4921">ESTPGPSTGQTVLKSNHEWRPDLQTEMEDDEWSVYNQTDEGPE</sequence>
<comment type="caution">
    <text evidence="2">The sequence shown here is derived from an EMBL/GenBank/DDBJ whole genome shotgun (WGS) entry which is preliminary data.</text>
</comment>
<gene>
    <name evidence="2" type="ORF">A2U01_0099827</name>
</gene>
<name>A0A392URV0_9FABA</name>
<evidence type="ECO:0000313" key="3">
    <source>
        <dbReference type="Proteomes" id="UP000265520"/>
    </source>
</evidence>
<evidence type="ECO:0000313" key="2">
    <source>
        <dbReference type="EMBL" id="MCI78557.1"/>
    </source>
</evidence>
<organism evidence="2 3">
    <name type="scientific">Trifolium medium</name>
    <dbReference type="NCBI Taxonomy" id="97028"/>
    <lineage>
        <taxon>Eukaryota</taxon>
        <taxon>Viridiplantae</taxon>
        <taxon>Streptophyta</taxon>
        <taxon>Embryophyta</taxon>
        <taxon>Tracheophyta</taxon>
        <taxon>Spermatophyta</taxon>
        <taxon>Magnoliopsida</taxon>
        <taxon>eudicotyledons</taxon>
        <taxon>Gunneridae</taxon>
        <taxon>Pentapetalae</taxon>
        <taxon>rosids</taxon>
        <taxon>fabids</taxon>
        <taxon>Fabales</taxon>
        <taxon>Fabaceae</taxon>
        <taxon>Papilionoideae</taxon>
        <taxon>50 kb inversion clade</taxon>
        <taxon>NPAAA clade</taxon>
        <taxon>Hologalegina</taxon>
        <taxon>IRL clade</taxon>
        <taxon>Trifolieae</taxon>
        <taxon>Trifolium</taxon>
    </lineage>
</organism>
<keyword evidence="3" id="KW-1185">Reference proteome</keyword>
<feature type="region of interest" description="Disordered" evidence="1">
    <location>
        <begin position="1"/>
        <end position="43"/>
    </location>
</feature>
<accession>A0A392URV0</accession>
<feature type="non-terminal residue" evidence="2">
    <location>
        <position position="1"/>
    </location>
</feature>